<dbReference type="SUPFAM" id="SSF50249">
    <property type="entry name" value="Nucleic acid-binding proteins"/>
    <property type="match status" value="1"/>
</dbReference>
<comment type="caution">
    <text evidence="5">The sequence shown here is derived from an EMBL/GenBank/DDBJ whole genome shotgun (WGS) entry which is preliminary data.</text>
</comment>
<evidence type="ECO:0000313" key="5">
    <source>
        <dbReference type="EMBL" id="KFZ28910.1"/>
    </source>
</evidence>
<dbReference type="InterPro" id="IPR023646">
    <property type="entry name" value="Prisomal_replication_PriB"/>
</dbReference>
<protein>
    <recommendedName>
        <fullName evidence="4">Replication restart protein PriB</fullName>
    </recommendedName>
</protein>
<organism evidence="5 6">
    <name type="scientific">Pseudidiomarina atlantica</name>
    <dbReference type="NCBI Taxonomy" id="1517416"/>
    <lineage>
        <taxon>Bacteria</taxon>
        <taxon>Pseudomonadati</taxon>
        <taxon>Pseudomonadota</taxon>
        <taxon>Gammaproteobacteria</taxon>
        <taxon>Alteromonadales</taxon>
        <taxon>Idiomarinaceae</taxon>
        <taxon>Pseudidiomarina</taxon>
    </lineage>
</organism>
<name>A0A094IMK9_9GAMM</name>
<sequence>MSNKFELGGVLLQPPKVTQSPAGIRHVRFMLEHRSQQYEAGLPRNAYVRIQVVISGELAQQWEPDLTVGMQLQVSGFLHRVEDRNGNPRLVLHAQQLVKI</sequence>
<evidence type="ECO:0000256" key="1">
    <source>
        <dbReference type="ARBA" id="ARBA00022515"/>
    </source>
</evidence>
<proteinExistence type="inferred from homology"/>
<dbReference type="AlphaFoldDB" id="A0A094IMK9"/>
<keyword evidence="1 4" id="KW-0639">Primosome</keyword>
<comment type="subunit">
    <text evidence="4">Homodimer. Interacts with PriA and DnaT. Component of the replication restart primosome. Primosome assembly occurs via a 'hand-off' mechanism. PriA binds to replication forks, subsequently PriB then DnaT bind; DnaT then displaces ssDNA to generate the helicase loading substrate.</text>
</comment>
<keyword evidence="2 4" id="KW-0235">DNA replication</keyword>
<dbReference type="PIRSF" id="PIRSF003135">
    <property type="entry name" value="Primosomal_n"/>
    <property type="match status" value="1"/>
</dbReference>
<comment type="function">
    <text evidence="4">Involved in the restart of stalled replication forks, which reloads the replicative helicase on sites other than the origin of replication; the PriA-PriB pathway is the major replication restart pathway. During primosome assembly it facilitates complex formation between PriA and DnaT on DNA; stabilizes PriA on DNA. Stimulates the DNA unwinding activity of PriA helicase.</text>
</comment>
<evidence type="ECO:0000313" key="6">
    <source>
        <dbReference type="Proteomes" id="UP000053718"/>
    </source>
</evidence>
<dbReference type="HAMAP" id="MF_00720">
    <property type="entry name" value="PriB"/>
    <property type="match status" value="1"/>
</dbReference>
<dbReference type="EMBL" id="JPIN01000006">
    <property type="protein sequence ID" value="KFZ28910.1"/>
    <property type="molecule type" value="Genomic_DNA"/>
</dbReference>
<dbReference type="GO" id="GO:1990077">
    <property type="term" value="C:primosome complex"/>
    <property type="evidence" value="ECO:0007669"/>
    <property type="project" value="UniProtKB-UniRule"/>
</dbReference>
<accession>A0A094IMK9</accession>
<dbReference type="Pfam" id="PF22657">
    <property type="entry name" value="SSB_1"/>
    <property type="match status" value="1"/>
</dbReference>
<dbReference type="InterPro" id="IPR012340">
    <property type="entry name" value="NA-bd_OB-fold"/>
</dbReference>
<dbReference type="GO" id="GO:0006269">
    <property type="term" value="P:DNA replication, synthesis of primer"/>
    <property type="evidence" value="ECO:0007669"/>
    <property type="project" value="UniProtKB-KW"/>
</dbReference>
<keyword evidence="6" id="KW-1185">Reference proteome</keyword>
<comment type="similarity">
    <text evidence="4">Belongs to the PriB family.</text>
</comment>
<dbReference type="PROSITE" id="PS50935">
    <property type="entry name" value="SSB"/>
    <property type="match status" value="1"/>
</dbReference>
<dbReference type="OrthoDB" id="9180733at2"/>
<evidence type="ECO:0000256" key="2">
    <source>
        <dbReference type="ARBA" id="ARBA00022705"/>
    </source>
</evidence>
<gene>
    <name evidence="4" type="primary">priB</name>
    <name evidence="5" type="ORF">IDAT_06855</name>
</gene>
<reference evidence="5 6" key="1">
    <citation type="submission" date="2014-06" db="EMBL/GenBank/DDBJ databases">
        <title>Draft genome sequence of Idiomarina sp. MCCC 1A10513.</title>
        <authorList>
            <person name="Du J."/>
            <person name="Lai Q."/>
            <person name="Shao Z."/>
        </authorList>
    </citation>
    <scope>NUCLEOTIDE SEQUENCE [LARGE SCALE GENOMIC DNA]</scope>
    <source>
        <strain evidence="5 6">MCCC 1A10513</strain>
    </source>
</reference>
<dbReference type="STRING" id="1517416.IDAT_06855"/>
<dbReference type="InterPro" id="IPR000424">
    <property type="entry name" value="Primosome_PriB/ssb"/>
</dbReference>
<dbReference type="NCBIfam" id="TIGR04418">
    <property type="entry name" value="PriB_gamma"/>
    <property type="match status" value="1"/>
</dbReference>
<keyword evidence="3 4" id="KW-0238">DNA-binding</keyword>
<dbReference type="eggNOG" id="COG2965">
    <property type="taxonomic scope" value="Bacteria"/>
</dbReference>
<dbReference type="GO" id="GO:0003697">
    <property type="term" value="F:single-stranded DNA binding"/>
    <property type="evidence" value="ECO:0007669"/>
    <property type="project" value="UniProtKB-UniRule"/>
</dbReference>
<evidence type="ECO:0000256" key="3">
    <source>
        <dbReference type="ARBA" id="ARBA00023125"/>
    </source>
</evidence>
<dbReference type="Gene3D" id="2.40.50.140">
    <property type="entry name" value="Nucleic acid-binding proteins"/>
    <property type="match status" value="1"/>
</dbReference>
<evidence type="ECO:0000256" key="4">
    <source>
        <dbReference type="HAMAP-Rule" id="MF_00720"/>
    </source>
</evidence>
<dbReference type="Proteomes" id="UP000053718">
    <property type="component" value="Unassembled WGS sequence"/>
</dbReference>